<feature type="coiled-coil region" evidence="1">
    <location>
        <begin position="245"/>
        <end position="309"/>
    </location>
</feature>
<keyword evidence="1" id="KW-0175">Coiled coil</keyword>
<organism evidence="3 4">
    <name type="scientific">Blepharisma stoltei</name>
    <dbReference type="NCBI Taxonomy" id="1481888"/>
    <lineage>
        <taxon>Eukaryota</taxon>
        <taxon>Sar</taxon>
        <taxon>Alveolata</taxon>
        <taxon>Ciliophora</taxon>
        <taxon>Postciliodesmatophora</taxon>
        <taxon>Heterotrichea</taxon>
        <taxon>Heterotrichida</taxon>
        <taxon>Blepharismidae</taxon>
        <taxon>Blepharisma</taxon>
    </lineage>
</organism>
<proteinExistence type="predicted"/>
<dbReference type="AlphaFoldDB" id="A0AAU9J190"/>
<keyword evidence="4" id="KW-1185">Reference proteome</keyword>
<protein>
    <submittedName>
        <fullName evidence="3">Uncharacterized protein</fullName>
    </submittedName>
</protein>
<accession>A0AAU9J190</accession>
<gene>
    <name evidence="3" type="ORF">BSTOLATCC_MIC18548</name>
</gene>
<feature type="region of interest" description="Disordered" evidence="2">
    <location>
        <begin position="474"/>
        <end position="499"/>
    </location>
</feature>
<sequence length="499" mass="56914">MITDTIDLSIVRAEGFDHLKVGCYISINDQIQKVISPLTVENEENSFELLPVGILRLIVKSLSFPNEILGSVSLKLELLPKEGLQWLPLFKTAKDTIYELPDEVDSPKILLFMNSNKKEDASICHISSLSPVIELTESSEGENELEEILYLSKKNDCNLDISTNTLSNDKILKERKIYENSIEKDSNVFKTTPIKEIYKGSDLSKSDKENIYTLNKNEDSENELQKSKIKEVSLMQLLETKDKEIAQMNSQITSLKLTNLNLENEKKQWNSQQASKTSSKKIESLLKEIEILKQKLAKSETQKSELQANLQNMNPNDSFGEISKPKSVLDVLDENVTSFLRAHRIESYFSKQQELSYTFKGKRIYLSIQNNRIYCREGESISTIEDLIKNNALEYNLPYQNLIYNGLNSPAQTVHKRMNSNSILMESSTISDKSFENMNKSYCDNVKVPMQRSKSSRGNLQNVPILSQYRSKSPIITPLKDSSKPLRKSGKVLQKPPFK</sequence>
<evidence type="ECO:0000256" key="2">
    <source>
        <dbReference type="SAM" id="MobiDB-lite"/>
    </source>
</evidence>
<comment type="caution">
    <text evidence="3">The sequence shown here is derived from an EMBL/GenBank/DDBJ whole genome shotgun (WGS) entry which is preliminary data.</text>
</comment>
<dbReference type="Proteomes" id="UP001162131">
    <property type="component" value="Unassembled WGS sequence"/>
</dbReference>
<reference evidence="3" key="1">
    <citation type="submission" date="2021-09" db="EMBL/GenBank/DDBJ databases">
        <authorList>
            <consortium name="AG Swart"/>
            <person name="Singh M."/>
            <person name="Singh A."/>
            <person name="Seah K."/>
            <person name="Emmerich C."/>
        </authorList>
    </citation>
    <scope>NUCLEOTIDE SEQUENCE</scope>
    <source>
        <strain evidence="3">ATCC30299</strain>
    </source>
</reference>
<name>A0AAU9J190_9CILI</name>
<evidence type="ECO:0000313" key="4">
    <source>
        <dbReference type="Proteomes" id="UP001162131"/>
    </source>
</evidence>
<evidence type="ECO:0000313" key="3">
    <source>
        <dbReference type="EMBL" id="CAG9317296.1"/>
    </source>
</evidence>
<evidence type="ECO:0000256" key="1">
    <source>
        <dbReference type="SAM" id="Coils"/>
    </source>
</evidence>
<dbReference type="EMBL" id="CAJZBQ010000018">
    <property type="protein sequence ID" value="CAG9317296.1"/>
    <property type="molecule type" value="Genomic_DNA"/>
</dbReference>